<evidence type="ECO:0000259" key="2">
    <source>
        <dbReference type="PROSITE" id="PS50213"/>
    </source>
</evidence>
<proteinExistence type="predicted"/>
<gene>
    <name evidence="3" type="ORF">SAMN04515673_104247</name>
</gene>
<dbReference type="InterPro" id="IPR036378">
    <property type="entry name" value="FAS1_dom_sf"/>
</dbReference>
<feature type="signal peptide" evidence="1">
    <location>
        <begin position="1"/>
        <end position="23"/>
    </location>
</feature>
<dbReference type="SUPFAM" id="SSF82153">
    <property type="entry name" value="FAS1 domain"/>
    <property type="match status" value="1"/>
</dbReference>
<evidence type="ECO:0000256" key="1">
    <source>
        <dbReference type="SAM" id="SignalP"/>
    </source>
</evidence>
<dbReference type="FunFam" id="2.30.180.10:FF:000032">
    <property type="entry name" value="Fasciclin domain-containing protein, putative"/>
    <property type="match status" value="1"/>
</dbReference>
<name>A0A1I6DQ33_9RHOB</name>
<dbReference type="OrthoDB" id="9800666at2"/>
<evidence type="ECO:0000313" key="3">
    <source>
        <dbReference type="EMBL" id="SFR07549.1"/>
    </source>
</evidence>
<dbReference type="InterPro" id="IPR050904">
    <property type="entry name" value="Adhesion/Biosynth-related"/>
</dbReference>
<keyword evidence="4" id="KW-1185">Reference proteome</keyword>
<dbReference type="PANTHER" id="PTHR10900">
    <property type="entry name" value="PERIOSTIN-RELATED"/>
    <property type="match status" value="1"/>
</dbReference>
<dbReference type="Proteomes" id="UP000199302">
    <property type="component" value="Unassembled WGS sequence"/>
</dbReference>
<feature type="chain" id="PRO_5011601724" evidence="1">
    <location>
        <begin position="24"/>
        <end position="199"/>
    </location>
</feature>
<protein>
    <submittedName>
        <fullName evidence="3">Uncaracterized surface protein containing fasciclin (FAS1) repeats</fullName>
    </submittedName>
</protein>
<evidence type="ECO:0000313" key="4">
    <source>
        <dbReference type="Proteomes" id="UP000199302"/>
    </source>
</evidence>
<feature type="domain" description="FAS1" evidence="2">
    <location>
        <begin position="34"/>
        <end position="195"/>
    </location>
</feature>
<dbReference type="AlphaFoldDB" id="A0A1I6DQ33"/>
<dbReference type="EMBL" id="FOYI01000004">
    <property type="protein sequence ID" value="SFR07549.1"/>
    <property type="molecule type" value="Genomic_DNA"/>
</dbReference>
<dbReference type="PANTHER" id="PTHR10900:SF77">
    <property type="entry name" value="FI19380P1"/>
    <property type="match status" value="1"/>
</dbReference>
<dbReference type="Gene3D" id="2.30.180.10">
    <property type="entry name" value="FAS1 domain"/>
    <property type="match status" value="1"/>
</dbReference>
<keyword evidence="1" id="KW-0732">Signal</keyword>
<accession>A0A1I6DQ33</accession>
<dbReference type="PROSITE" id="PS50213">
    <property type="entry name" value="FAS1"/>
    <property type="match status" value="1"/>
</dbReference>
<reference evidence="3 4" key="1">
    <citation type="submission" date="2016-10" db="EMBL/GenBank/DDBJ databases">
        <authorList>
            <person name="de Groot N.N."/>
        </authorList>
    </citation>
    <scope>NUCLEOTIDE SEQUENCE [LARGE SCALE GENOMIC DNA]</scope>
    <source>
        <strain evidence="4">KMM 9023,NRIC 0796,JCM 17311,KCTC 23692</strain>
    </source>
</reference>
<dbReference type="SMART" id="SM00554">
    <property type="entry name" value="FAS1"/>
    <property type="match status" value="1"/>
</dbReference>
<dbReference type="GO" id="GO:0005615">
    <property type="term" value="C:extracellular space"/>
    <property type="evidence" value="ECO:0007669"/>
    <property type="project" value="TreeGrafter"/>
</dbReference>
<dbReference type="RefSeq" id="WP_092079188.1">
    <property type="nucleotide sequence ID" value="NZ_FOYI01000004.1"/>
</dbReference>
<sequence length="199" mass="20715">MTRFGKTALLSATILTAAAPVSAEIINGHLLDENKTVVENAMKVQNFSTLVAAVKAAGLDDDLMGEGPYTILAPTDAAFAELPEGTVEELLKPENMAQLESLLRAHVIPAELTHADIDKLLLDDDDGGLDIAVTEVEGEGFSVDTLTIGTDVTFKKVGDATYVSSTLGGEEVGIKIIEGDIAGSNGVIHVIDGVLMPAS</sequence>
<dbReference type="Pfam" id="PF02469">
    <property type="entry name" value="Fasciclin"/>
    <property type="match status" value="1"/>
</dbReference>
<organism evidence="3 4">
    <name type="scientific">Poseidonocella sedimentorum</name>
    <dbReference type="NCBI Taxonomy" id="871652"/>
    <lineage>
        <taxon>Bacteria</taxon>
        <taxon>Pseudomonadati</taxon>
        <taxon>Pseudomonadota</taxon>
        <taxon>Alphaproteobacteria</taxon>
        <taxon>Rhodobacterales</taxon>
        <taxon>Roseobacteraceae</taxon>
        <taxon>Poseidonocella</taxon>
    </lineage>
</organism>
<dbReference type="STRING" id="871652.SAMN04515673_104247"/>
<dbReference type="InterPro" id="IPR000782">
    <property type="entry name" value="FAS1_domain"/>
</dbReference>